<dbReference type="GO" id="GO:0020037">
    <property type="term" value="F:heme binding"/>
    <property type="evidence" value="ECO:0007669"/>
    <property type="project" value="InterPro"/>
</dbReference>
<gene>
    <name evidence="10" type="ORF">CVT25_000502</name>
</gene>
<evidence type="ECO:0000256" key="1">
    <source>
        <dbReference type="ARBA" id="ARBA00001971"/>
    </source>
</evidence>
<dbReference type="InterPro" id="IPR036396">
    <property type="entry name" value="Cyt_P450_sf"/>
</dbReference>
<comment type="similarity">
    <text evidence="3">Belongs to the cytochrome P450 family.</text>
</comment>
<dbReference type="Pfam" id="PF00067">
    <property type="entry name" value="p450"/>
    <property type="match status" value="1"/>
</dbReference>
<dbReference type="CDD" id="cd11065">
    <property type="entry name" value="CYP64-like"/>
    <property type="match status" value="1"/>
</dbReference>
<evidence type="ECO:0000256" key="7">
    <source>
        <dbReference type="ARBA" id="ARBA00023004"/>
    </source>
</evidence>
<dbReference type="GO" id="GO:0005506">
    <property type="term" value="F:iron ion binding"/>
    <property type="evidence" value="ECO:0007669"/>
    <property type="project" value="InterPro"/>
</dbReference>
<dbReference type="STRING" id="93625.A0A409XQE6"/>
<evidence type="ECO:0000256" key="8">
    <source>
        <dbReference type="ARBA" id="ARBA00023033"/>
    </source>
</evidence>
<dbReference type="PANTHER" id="PTHR46300:SF7">
    <property type="entry name" value="P450, PUTATIVE (EUROFUNG)-RELATED"/>
    <property type="match status" value="1"/>
</dbReference>
<dbReference type="InterPro" id="IPR001128">
    <property type="entry name" value="Cyt_P450"/>
</dbReference>
<keyword evidence="7 9" id="KW-0408">Iron</keyword>
<keyword evidence="4 9" id="KW-0349">Heme</keyword>
<reference evidence="10 11" key="1">
    <citation type="journal article" date="2018" name="Evol. Lett.">
        <title>Horizontal gene cluster transfer increased hallucinogenic mushroom diversity.</title>
        <authorList>
            <person name="Reynolds H.T."/>
            <person name="Vijayakumar V."/>
            <person name="Gluck-Thaler E."/>
            <person name="Korotkin H.B."/>
            <person name="Matheny P.B."/>
            <person name="Slot J.C."/>
        </authorList>
    </citation>
    <scope>NUCLEOTIDE SEQUENCE [LARGE SCALE GENOMIC DNA]</scope>
    <source>
        <strain evidence="10 11">2631</strain>
    </source>
</reference>
<evidence type="ECO:0000256" key="2">
    <source>
        <dbReference type="ARBA" id="ARBA00005179"/>
    </source>
</evidence>
<keyword evidence="11" id="KW-1185">Reference proteome</keyword>
<dbReference type="Gene3D" id="1.10.630.10">
    <property type="entry name" value="Cytochrome P450"/>
    <property type="match status" value="1"/>
</dbReference>
<dbReference type="InterPro" id="IPR002401">
    <property type="entry name" value="Cyt_P450_E_grp-I"/>
</dbReference>
<evidence type="ECO:0000313" key="11">
    <source>
        <dbReference type="Proteomes" id="UP000283269"/>
    </source>
</evidence>
<keyword evidence="8" id="KW-0503">Monooxygenase</keyword>
<dbReference type="PANTHER" id="PTHR46300">
    <property type="entry name" value="P450, PUTATIVE (EUROFUNG)-RELATED-RELATED"/>
    <property type="match status" value="1"/>
</dbReference>
<evidence type="ECO:0000313" key="10">
    <source>
        <dbReference type="EMBL" id="PPQ92916.1"/>
    </source>
</evidence>
<organism evidence="10 11">
    <name type="scientific">Psilocybe cyanescens</name>
    <dbReference type="NCBI Taxonomy" id="93625"/>
    <lineage>
        <taxon>Eukaryota</taxon>
        <taxon>Fungi</taxon>
        <taxon>Dikarya</taxon>
        <taxon>Basidiomycota</taxon>
        <taxon>Agaricomycotina</taxon>
        <taxon>Agaricomycetes</taxon>
        <taxon>Agaricomycetidae</taxon>
        <taxon>Agaricales</taxon>
        <taxon>Agaricineae</taxon>
        <taxon>Strophariaceae</taxon>
        <taxon>Psilocybe</taxon>
    </lineage>
</organism>
<evidence type="ECO:0000256" key="6">
    <source>
        <dbReference type="ARBA" id="ARBA00023002"/>
    </source>
</evidence>
<dbReference type="Proteomes" id="UP000283269">
    <property type="component" value="Unassembled WGS sequence"/>
</dbReference>
<keyword evidence="6" id="KW-0560">Oxidoreductase</keyword>
<evidence type="ECO:0000256" key="3">
    <source>
        <dbReference type="ARBA" id="ARBA00010617"/>
    </source>
</evidence>
<dbReference type="EMBL" id="NHYD01000923">
    <property type="protein sequence ID" value="PPQ92916.1"/>
    <property type="molecule type" value="Genomic_DNA"/>
</dbReference>
<dbReference type="GO" id="GO:0016705">
    <property type="term" value="F:oxidoreductase activity, acting on paired donors, with incorporation or reduction of molecular oxygen"/>
    <property type="evidence" value="ECO:0007669"/>
    <property type="project" value="InterPro"/>
</dbReference>
<keyword evidence="5 9" id="KW-0479">Metal-binding</keyword>
<sequence>MLQLDFIVGISTTIVVVFFLYLRRNNARSLSHLPLPPGPKGLPLIGNLRDMPSSFEWKTYHKWSKELDTDILYLNVAGTSIVVLDSAEAAFELFEKRSSIYSDRPRMPMVNELMGWNFNFAIMRYGERWRRHRRLMHYNFHPAAALRFRPHSLRAARNLLNRFLDIPNDVIGNLRHMAGETIMSIAYGLAVKPKDDPYIRIAEKAVRPLLVACIPGTFLVDMLPFLKYVPEWMPGAGFQTKAREWKKLARSMVEVPFAAAKRNLADGVSPLCVASLSLQKLDGGTTDDAYAEDIIQAVTGTMYTGGSDTTVSAIASCILGLLDKPEVLRKAQQELDSVVKPGHLPDFDDEESLPYITAIVKETLRWRDVAPIAVPRLLPVDDEYKGYRLPAGSIVIPNAWAMLHDEDVYPDPFDFNPDRFMKDGKFNKSVRDPGHACWGFGRRICPARYMAFSAVWIAIASLLTVYDIKKAVDDEGNVIEPAHDYESALACIPKPYKCSITPRSEQAEKLIRSAANLDPL</sequence>
<name>A0A409XQE6_PSICY</name>
<protein>
    <recommendedName>
        <fullName evidence="12">Cytochrome P450</fullName>
    </recommendedName>
</protein>
<evidence type="ECO:0000256" key="9">
    <source>
        <dbReference type="PIRSR" id="PIRSR602401-1"/>
    </source>
</evidence>
<evidence type="ECO:0000256" key="4">
    <source>
        <dbReference type="ARBA" id="ARBA00022617"/>
    </source>
</evidence>
<evidence type="ECO:0008006" key="12">
    <source>
        <dbReference type="Google" id="ProtNLM"/>
    </source>
</evidence>
<accession>A0A409XQE6</accession>
<comment type="caution">
    <text evidence="10">The sequence shown here is derived from an EMBL/GenBank/DDBJ whole genome shotgun (WGS) entry which is preliminary data.</text>
</comment>
<dbReference type="PRINTS" id="PR00463">
    <property type="entry name" value="EP450I"/>
</dbReference>
<dbReference type="SUPFAM" id="SSF48264">
    <property type="entry name" value="Cytochrome P450"/>
    <property type="match status" value="1"/>
</dbReference>
<comment type="cofactor">
    <cofactor evidence="1 9">
        <name>heme</name>
        <dbReference type="ChEBI" id="CHEBI:30413"/>
    </cofactor>
</comment>
<dbReference type="GO" id="GO:0004497">
    <property type="term" value="F:monooxygenase activity"/>
    <property type="evidence" value="ECO:0007669"/>
    <property type="project" value="UniProtKB-KW"/>
</dbReference>
<proteinExistence type="inferred from homology"/>
<comment type="pathway">
    <text evidence="2">Secondary metabolite biosynthesis.</text>
</comment>
<dbReference type="InterPro" id="IPR050364">
    <property type="entry name" value="Cytochrome_P450_fung"/>
</dbReference>
<dbReference type="OrthoDB" id="2789670at2759"/>
<dbReference type="InParanoid" id="A0A409XQE6"/>
<evidence type="ECO:0000256" key="5">
    <source>
        <dbReference type="ARBA" id="ARBA00022723"/>
    </source>
</evidence>
<feature type="binding site" description="axial binding residue" evidence="9">
    <location>
        <position position="445"/>
    </location>
    <ligand>
        <name>heme</name>
        <dbReference type="ChEBI" id="CHEBI:30413"/>
    </ligand>
    <ligandPart>
        <name>Fe</name>
        <dbReference type="ChEBI" id="CHEBI:18248"/>
    </ligandPart>
</feature>
<dbReference type="AlphaFoldDB" id="A0A409XQE6"/>